<name>A0A0F9ZF72_9MICR</name>
<dbReference type="SUPFAM" id="SSF47923">
    <property type="entry name" value="Ypt/Rab-GAP domain of gyp1p"/>
    <property type="match status" value="1"/>
</dbReference>
<dbReference type="EMBL" id="JPQZ01000007">
    <property type="protein sequence ID" value="KKO76054.1"/>
    <property type="molecule type" value="Genomic_DNA"/>
</dbReference>
<dbReference type="InterPro" id="IPR035969">
    <property type="entry name" value="Rab-GAP_TBC_sf"/>
</dbReference>
<protein>
    <submittedName>
        <fullName evidence="3">Glycerol-3-phosphate dehydrogenase</fullName>
    </submittedName>
</protein>
<dbReference type="RefSeq" id="XP_024331796.1">
    <property type="nucleotide sequence ID" value="XM_024476268.1"/>
</dbReference>
<dbReference type="Gene3D" id="1.10.8.270">
    <property type="entry name" value="putative rabgap domain of human tbc1 domain family member 14 like domains"/>
    <property type="match status" value="1"/>
</dbReference>
<sequence length="287" mass="34134">MDNIKFSEVLKSYEEQNDEIDYKSKNKSEEELSLIDNDVKRTPFIGLDPKEKVKKQFLVKILKDLLISIPNFYYQGMSEICSIFIFFYFSKEFDKFQNKEEESFTKKYSDEEYKKFRKFVKKKYDKVKNVLTNVISRKYEPLVKDNFKLYEHYNTVFLAMMKRRNIKIDESYSFTYMNSVLTYFCRHVTSIDDSYKIFEIVLSCPPTAPFLLLIIYFDKISKKKPITEVDIHLYESIILLEKEFLLVEEGLKKNKKCFLARNAVVLGGLIGFVVAAAVYKYNKRADE</sequence>
<evidence type="ECO:0000313" key="4">
    <source>
        <dbReference type="Proteomes" id="UP000034350"/>
    </source>
</evidence>
<dbReference type="Pfam" id="PF00566">
    <property type="entry name" value="RabGAP-TBC"/>
    <property type="match status" value="1"/>
</dbReference>
<comment type="caution">
    <text evidence="3">The sequence shown here is derived from an EMBL/GenBank/DDBJ whole genome shotgun (WGS) entry which is preliminary data.</text>
</comment>
<dbReference type="InterPro" id="IPR000195">
    <property type="entry name" value="Rab-GAP-TBC_dom"/>
</dbReference>
<evidence type="ECO:0000256" key="1">
    <source>
        <dbReference type="SAM" id="Phobius"/>
    </source>
</evidence>
<keyword evidence="1" id="KW-0472">Membrane</keyword>
<dbReference type="OrthoDB" id="2193149at2759"/>
<gene>
    <name evidence="3" type="ORF">AAJ76_700018557</name>
</gene>
<keyword evidence="1" id="KW-1133">Transmembrane helix</keyword>
<keyword evidence="1" id="KW-0812">Transmembrane</keyword>
<dbReference type="VEuPathDB" id="MicrosporidiaDB:AAJ76_700018557"/>
<feature type="transmembrane region" description="Helical" evidence="1">
    <location>
        <begin position="258"/>
        <end position="279"/>
    </location>
</feature>
<keyword evidence="4" id="KW-1185">Reference proteome</keyword>
<dbReference type="AlphaFoldDB" id="A0A0F9ZF72"/>
<evidence type="ECO:0000313" key="3">
    <source>
        <dbReference type="EMBL" id="KKO76054.1"/>
    </source>
</evidence>
<reference evidence="3 4" key="1">
    <citation type="journal article" date="2015" name="Environ. Microbiol.">
        <title>Genome analyses suggest the presence of polyploidy and recent human-driven expansions in eight global populations of the honeybee pathogen Nosema ceranae.</title>
        <authorList>
            <person name="Pelin A."/>
            <person name="Selman M."/>
            <person name="Aris-Brosou S."/>
            <person name="Farinelli L."/>
            <person name="Corradi N."/>
        </authorList>
    </citation>
    <scope>NUCLEOTIDE SEQUENCE [LARGE SCALE GENOMIC DNA]</scope>
    <source>
        <strain evidence="3 4">PA08 1199</strain>
    </source>
</reference>
<proteinExistence type="predicted"/>
<accession>A0A0F9ZF72</accession>
<feature type="transmembrane region" description="Helical" evidence="1">
    <location>
        <begin position="72"/>
        <end position="89"/>
    </location>
</feature>
<evidence type="ECO:0000259" key="2">
    <source>
        <dbReference type="Pfam" id="PF00566"/>
    </source>
</evidence>
<feature type="domain" description="Rab-GAP TBC" evidence="2">
    <location>
        <begin position="10"/>
        <end position="205"/>
    </location>
</feature>
<dbReference type="Proteomes" id="UP000034350">
    <property type="component" value="Unassembled WGS sequence"/>
</dbReference>
<organism evidence="3 4">
    <name type="scientific">Vairimorpha ceranae</name>
    <dbReference type="NCBI Taxonomy" id="40302"/>
    <lineage>
        <taxon>Eukaryota</taxon>
        <taxon>Fungi</taxon>
        <taxon>Fungi incertae sedis</taxon>
        <taxon>Microsporidia</taxon>
        <taxon>Nosematidae</taxon>
        <taxon>Vairimorpha</taxon>
    </lineage>
</organism>
<dbReference type="GeneID" id="36321220"/>
<dbReference type="VEuPathDB" id="MicrosporidiaDB:G9O61_00g005230"/>